<proteinExistence type="predicted"/>
<reference evidence="1" key="1">
    <citation type="journal article" date="2014" name="Front. Microbiol.">
        <title>High frequency of phylogenetically diverse reductive dehalogenase-homologous genes in deep subseafloor sedimentary metagenomes.</title>
        <authorList>
            <person name="Kawai M."/>
            <person name="Futagami T."/>
            <person name="Toyoda A."/>
            <person name="Takaki Y."/>
            <person name="Nishi S."/>
            <person name="Hori S."/>
            <person name="Arai W."/>
            <person name="Tsubouchi T."/>
            <person name="Morono Y."/>
            <person name="Uchiyama I."/>
            <person name="Ito T."/>
            <person name="Fujiyama A."/>
            <person name="Inagaki F."/>
            <person name="Takami H."/>
        </authorList>
    </citation>
    <scope>NUCLEOTIDE SEQUENCE</scope>
    <source>
        <strain evidence="1">Expedition CK06-06</strain>
    </source>
</reference>
<comment type="caution">
    <text evidence="1">The sequence shown here is derived from an EMBL/GenBank/DDBJ whole genome shotgun (WGS) entry which is preliminary data.</text>
</comment>
<dbReference type="AlphaFoldDB" id="X1MHU5"/>
<sequence length="70" mass="8318">MDPNNNLSIEIAFLIPVKVAVLDKNSMIYKMIQKFYNNINCKYKYNFYLGFNHGDPIFLKTSIFNEFKNE</sequence>
<protein>
    <submittedName>
        <fullName evidence="1">Uncharacterized protein</fullName>
    </submittedName>
</protein>
<gene>
    <name evidence="1" type="ORF">S06H3_10209</name>
</gene>
<dbReference type="EMBL" id="BARV01004686">
    <property type="protein sequence ID" value="GAI05929.1"/>
    <property type="molecule type" value="Genomic_DNA"/>
</dbReference>
<name>X1MHU5_9ZZZZ</name>
<accession>X1MHU5</accession>
<evidence type="ECO:0000313" key="1">
    <source>
        <dbReference type="EMBL" id="GAI05929.1"/>
    </source>
</evidence>
<feature type="non-terminal residue" evidence="1">
    <location>
        <position position="70"/>
    </location>
</feature>
<organism evidence="1">
    <name type="scientific">marine sediment metagenome</name>
    <dbReference type="NCBI Taxonomy" id="412755"/>
    <lineage>
        <taxon>unclassified sequences</taxon>
        <taxon>metagenomes</taxon>
        <taxon>ecological metagenomes</taxon>
    </lineage>
</organism>